<dbReference type="KEGG" id="msil:METEAL_19090"/>
<evidence type="ECO:0000313" key="2">
    <source>
        <dbReference type="Proteomes" id="UP001238179"/>
    </source>
</evidence>
<organism evidence="1 2">
    <name type="scientific">Mesoterricola silvestris</name>
    <dbReference type="NCBI Taxonomy" id="2927979"/>
    <lineage>
        <taxon>Bacteria</taxon>
        <taxon>Pseudomonadati</taxon>
        <taxon>Acidobacteriota</taxon>
        <taxon>Holophagae</taxon>
        <taxon>Holophagales</taxon>
        <taxon>Holophagaceae</taxon>
        <taxon>Mesoterricola</taxon>
    </lineage>
</organism>
<dbReference type="SUPFAM" id="SSF52799">
    <property type="entry name" value="(Phosphotyrosine protein) phosphatases II"/>
    <property type="match status" value="1"/>
</dbReference>
<reference evidence="2" key="1">
    <citation type="journal article" date="2023" name="Int. J. Syst. Evol. Microbiol.">
        <title>Mesoterricola silvestris gen. nov., sp. nov., Mesoterricola sediminis sp. nov., Geothrix oryzae sp. nov., Geothrix edaphica sp. nov., Geothrix rubra sp. nov., and Geothrix limicola sp. nov., six novel members of Acidobacteriota isolated from soils.</title>
        <authorList>
            <person name="Itoh H."/>
            <person name="Sugisawa Y."/>
            <person name="Mise K."/>
            <person name="Xu Z."/>
            <person name="Kuniyasu M."/>
            <person name="Ushijima N."/>
            <person name="Kawano K."/>
            <person name="Kobayashi E."/>
            <person name="Shiratori Y."/>
            <person name="Masuda Y."/>
            <person name="Senoo K."/>
        </authorList>
    </citation>
    <scope>NUCLEOTIDE SEQUENCE [LARGE SCALE GENOMIC DNA]</scope>
    <source>
        <strain evidence="2">W79</strain>
    </source>
</reference>
<proteinExistence type="predicted"/>
<name>A0AA48GR75_9BACT</name>
<dbReference type="RefSeq" id="WP_316415648.1">
    <property type="nucleotide sequence ID" value="NZ_AP027080.1"/>
</dbReference>
<dbReference type="Proteomes" id="UP001238179">
    <property type="component" value="Chromosome"/>
</dbReference>
<gene>
    <name evidence="1" type="ORF">METEAL_19090</name>
</gene>
<dbReference type="EMBL" id="AP027080">
    <property type="protein sequence ID" value="BDU72735.1"/>
    <property type="molecule type" value="Genomic_DNA"/>
</dbReference>
<sequence>MLPLALLLPPALVAPEAPRPVLVEPRPGLYVLNGAPTAEIYRLVKQRHITHVIDFRTDAELGPEGVLENERIQELGSVYMRYALAEAPPAPDFVSIRALLQGLPAGSRVLVHCATGNRAAAAICPWLVLDRGMALPAALETCRQAGMRVARTDEAVRTYLGGI</sequence>
<evidence type="ECO:0008006" key="3">
    <source>
        <dbReference type="Google" id="ProtNLM"/>
    </source>
</evidence>
<dbReference type="AlphaFoldDB" id="A0AA48GR75"/>
<accession>A0AA48GR75</accession>
<protein>
    <recommendedName>
        <fullName evidence="3">Tyrosine specific protein phosphatases domain-containing protein</fullName>
    </recommendedName>
</protein>
<evidence type="ECO:0000313" key="1">
    <source>
        <dbReference type="EMBL" id="BDU72735.1"/>
    </source>
</evidence>
<keyword evidence="2" id="KW-1185">Reference proteome</keyword>
<dbReference type="Gene3D" id="3.90.190.10">
    <property type="entry name" value="Protein tyrosine phosphatase superfamily"/>
    <property type="match status" value="1"/>
</dbReference>
<dbReference type="InterPro" id="IPR029021">
    <property type="entry name" value="Prot-tyrosine_phosphatase-like"/>
</dbReference>